<dbReference type="InterPro" id="IPR006612">
    <property type="entry name" value="THAP_Znf"/>
</dbReference>
<feature type="domain" description="THAP-type" evidence="6">
    <location>
        <begin position="1"/>
        <end position="93"/>
    </location>
</feature>
<evidence type="ECO:0000256" key="5">
    <source>
        <dbReference type="PROSITE-ProRule" id="PRU00309"/>
    </source>
</evidence>
<sequence length="134" mass="15785">MSNKVIKCAKCGIKSTEDPSLTFHRFPRPTTLGNLKLKVWAKYVFPNEDWTSEKKLKRLYTRHIMICGKHFEDSSFTFNKKLKLHKFSYPKGGQNIYDELRHNIRNIEKVQDVPEQKSSVYIACCLNRSVECVW</sequence>
<reference evidence="7 8" key="1">
    <citation type="submission" date="2017-07" db="EMBL/GenBank/DDBJ databases">
        <authorList>
            <person name="Talla V."/>
            <person name="Backstrom N."/>
        </authorList>
    </citation>
    <scope>NUCLEOTIDE SEQUENCE [LARGE SCALE GENOMIC DNA]</scope>
</reference>
<evidence type="ECO:0000313" key="8">
    <source>
        <dbReference type="Proteomes" id="UP000324832"/>
    </source>
</evidence>
<keyword evidence="8" id="KW-1185">Reference proteome</keyword>
<proteinExistence type="predicted"/>
<dbReference type="Pfam" id="PF05485">
    <property type="entry name" value="THAP"/>
    <property type="match status" value="1"/>
</dbReference>
<dbReference type="SUPFAM" id="SSF57716">
    <property type="entry name" value="Glucocorticoid receptor-like (DNA-binding domain)"/>
    <property type="match status" value="1"/>
</dbReference>
<keyword evidence="4 5" id="KW-0238">DNA-binding</keyword>
<keyword evidence="2 5" id="KW-0863">Zinc-finger</keyword>
<evidence type="ECO:0000256" key="3">
    <source>
        <dbReference type="ARBA" id="ARBA00022833"/>
    </source>
</evidence>
<dbReference type="GO" id="GO:0003677">
    <property type="term" value="F:DNA binding"/>
    <property type="evidence" value="ECO:0007669"/>
    <property type="project" value="UniProtKB-UniRule"/>
</dbReference>
<keyword evidence="3" id="KW-0862">Zinc</keyword>
<gene>
    <name evidence="7" type="ORF">LSINAPIS_LOCUS13047</name>
</gene>
<dbReference type="Proteomes" id="UP000324832">
    <property type="component" value="Unassembled WGS sequence"/>
</dbReference>
<evidence type="ECO:0000256" key="1">
    <source>
        <dbReference type="ARBA" id="ARBA00022723"/>
    </source>
</evidence>
<evidence type="ECO:0000313" key="7">
    <source>
        <dbReference type="EMBL" id="VVD02948.1"/>
    </source>
</evidence>
<dbReference type="AlphaFoldDB" id="A0A5E4QX23"/>
<dbReference type="EMBL" id="FZQP02006466">
    <property type="protein sequence ID" value="VVD02948.1"/>
    <property type="molecule type" value="Genomic_DNA"/>
</dbReference>
<evidence type="ECO:0000256" key="2">
    <source>
        <dbReference type="ARBA" id="ARBA00022771"/>
    </source>
</evidence>
<protein>
    <recommendedName>
        <fullName evidence="6">THAP-type domain-containing protein</fullName>
    </recommendedName>
</protein>
<name>A0A5E4QX23_9NEOP</name>
<evidence type="ECO:0000256" key="4">
    <source>
        <dbReference type="ARBA" id="ARBA00023125"/>
    </source>
</evidence>
<keyword evidence="1" id="KW-0479">Metal-binding</keyword>
<organism evidence="7 8">
    <name type="scientific">Leptidea sinapis</name>
    <dbReference type="NCBI Taxonomy" id="189913"/>
    <lineage>
        <taxon>Eukaryota</taxon>
        <taxon>Metazoa</taxon>
        <taxon>Ecdysozoa</taxon>
        <taxon>Arthropoda</taxon>
        <taxon>Hexapoda</taxon>
        <taxon>Insecta</taxon>
        <taxon>Pterygota</taxon>
        <taxon>Neoptera</taxon>
        <taxon>Endopterygota</taxon>
        <taxon>Lepidoptera</taxon>
        <taxon>Glossata</taxon>
        <taxon>Ditrysia</taxon>
        <taxon>Papilionoidea</taxon>
        <taxon>Pieridae</taxon>
        <taxon>Dismorphiinae</taxon>
        <taxon>Leptidea</taxon>
    </lineage>
</organism>
<dbReference type="GO" id="GO:0008270">
    <property type="term" value="F:zinc ion binding"/>
    <property type="evidence" value="ECO:0007669"/>
    <property type="project" value="UniProtKB-KW"/>
</dbReference>
<accession>A0A5E4QX23</accession>
<dbReference type="PROSITE" id="PS50950">
    <property type="entry name" value="ZF_THAP"/>
    <property type="match status" value="1"/>
</dbReference>
<evidence type="ECO:0000259" key="6">
    <source>
        <dbReference type="PROSITE" id="PS50950"/>
    </source>
</evidence>